<sequence length="171" mass="19668">MVNAGIKPTTTYSYLVEEADGANILGYSKKDCCNFIHQLMKSKVEAGDAQSVVNEFNHRQARGIAPQTIIIDQARGMEISIREVMSGTRHRLCQWHISQNALSHLSSLKNDKGFCKLFNKCMSECDSVTEFEQIWEMMLTTYNVEEHEWLNNLYNIRKMWSTTFNNDVFSA</sequence>
<name>A0AC58TD88_TOBAC</name>
<evidence type="ECO:0000313" key="2">
    <source>
        <dbReference type="RefSeq" id="XP_075095194.1"/>
    </source>
</evidence>
<dbReference type="Proteomes" id="UP000790787">
    <property type="component" value="Chromosome 19"/>
</dbReference>
<organism evidence="1 2">
    <name type="scientific">Nicotiana tabacum</name>
    <name type="common">Common tobacco</name>
    <dbReference type="NCBI Taxonomy" id="4097"/>
    <lineage>
        <taxon>Eukaryota</taxon>
        <taxon>Viridiplantae</taxon>
        <taxon>Streptophyta</taxon>
        <taxon>Embryophyta</taxon>
        <taxon>Tracheophyta</taxon>
        <taxon>Spermatophyta</taxon>
        <taxon>Magnoliopsida</taxon>
        <taxon>eudicotyledons</taxon>
        <taxon>Gunneridae</taxon>
        <taxon>Pentapetalae</taxon>
        <taxon>asterids</taxon>
        <taxon>lamiids</taxon>
        <taxon>Solanales</taxon>
        <taxon>Solanaceae</taxon>
        <taxon>Nicotianoideae</taxon>
        <taxon>Nicotianeae</taxon>
        <taxon>Nicotiana</taxon>
    </lineage>
</organism>
<protein>
    <submittedName>
        <fullName evidence="2">Protein FAR1-RELATED SEQUENCE 5-like</fullName>
    </submittedName>
</protein>
<accession>A0AC58TD88</accession>
<proteinExistence type="predicted"/>
<reference evidence="1" key="1">
    <citation type="journal article" date="2014" name="Nat. Commun.">
        <title>The tobacco genome sequence and its comparison with those of tomato and potato.</title>
        <authorList>
            <person name="Sierro N."/>
            <person name="Battey J.N."/>
            <person name="Ouadi S."/>
            <person name="Bakaher N."/>
            <person name="Bovet L."/>
            <person name="Willig A."/>
            <person name="Goepfert S."/>
            <person name="Peitsch M.C."/>
            <person name="Ivanov N.V."/>
        </authorList>
    </citation>
    <scope>NUCLEOTIDE SEQUENCE [LARGE SCALE GENOMIC DNA]</scope>
</reference>
<evidence type="ECO:0000313" key="1">
    <source>
        <dbReference type="Proteomes" id="UP000790787"/>
    </source>
</evidence>
<reference evidence="2" key="2">
    <citation type="submission" date="2025-08" db="UniProtKB">
        <authorList>
            <consortium name="RefSeq"/>
        </authorList>
    </citation>
    <scope>IDENTIFICATION</scope>
    <source>
        <tissue evidence="2">Leaf</tissue>
    </source>
</reference>
<keyword evidence="1" id="KW-1185">Reference proteome</keyword>
<dbReference type="RefSeq" id="XP_075095194.1">
    <property type="nucleotide sequence ID" value="XM_075239093.1"/>
</dbReference>
<gene>
    <name evidence="2" type="primary">LOC142173495</name>
</gene>